<dbReference type="PANTHER" id="PTHR13353">
    <property type="entry name" value="TRANSMEMBRANE PROTEIN 19"/>
    <property type="match status" value="1"/>
</dbReference>
<reference evidence="7 8" key="1">
    <citation type="submission" date="2019-03" db="EMBL/GenBank/DDBJ databases">
        <title>Whole genome sequence of a novel Rubrobacter taiwanensis strain, isolated from Yellowstone National Park.</title>
        <authorList>
            <person name="Freed S."/>
            <person name="Ramaley R.F."/>
            <person name="Kyndt J.A."/>
        </authorList>
    </citation>
    <scope>NUCLEOTIDE SEQUENCE [LARGE SCALE GENOMIC DNA]</scope>
    <source>
        <strain evidence="7 8">Yellowstone</strain>
    </source>
</reference>
<evidence type="ECO:0000256" key="5">
    <source>
        <dbReference type="ARBA" id="ARBA00023136"/>
    </source>
</evidence>
<protein>
    <submittedName>
        <fullName evidence="7">DUF92 domain-containing protein</fullName>
    </submittedName>
</protein>
<evidence type="ECO:0000256" key="2">
    <source>
        <dbReference type="ARBA" id="ARBA00009012"/>
    </source>
</evidence>
<dbReference type="GO" id="GO:0016020">
    <property type="term" value="C:membrane"/>
    <property type="evidence" value="ECO:0007669"/>
    <property type="project" value="UniProtKB-SubCell"/>
</dbReference>
<gene>
    <name evidence="7" type="ORF">E0L93_11765</name>
</gene>
<keyword evidence="8" id="KW-1185">Reference proteome</keyword>
<name>A0A4R1BFM6_9ACTN</name>
<evidence type="ECO:0000256" key="1">
    <source>
        <dbReference type="ARBA" id="ARBA00004141"/>
    </source>
</evidence>
<evidence type="ECO:0000313" key="7">
    <source>
        <dbReference type="EMBL" id="TCJ15924.1"/>
    </source>
</evidence>
<dbReference type="Proteomes" id="UP000295244">
    <property type="component" value="Unassembled WGS sequence"/>
</dbReference>
<dbReference type="PANTHER" id="PTHR13353:SF5">
    <property type="entry name" value="TRANSMEMBRANE PROTEIN 19"/>
    <property type="match status" value="1"/>
</dbReference>
<comment type="caution">
    <text evidence="7">The sequence shown here is derived from an EMBL/GenBank/DDBJ whole genome shotgun (WGS) entry which is preliminary data.</text>
</comment>
<dbReference type="OrthoDB" id="5245087at2"/>
<comment type="similarity">
    <text evidence="2">Belongs to the TMEM19 family.</text>
</comment>
<feature type="transmembrane region" description="Helical" evidence="6">
    <location>
        <begin position="89"/>
        <end position="107"/>
    </location>
</feature>
<feature type="transmembrane region" description="Helical" evidence="6">
    <location>
        <begin position="196"/>
        <end position="218"/>
    </location>
</feature>
<organism evidence="7 8">
    <name type="scientific">Rubrobacter taiwanensis</name>
    <dbReference type="NCBI Taxonomy" id="185139"/>
    <lineage>
        <taxon>Bacteria</taxon>
        <taxon>Bacillati</taxon>
        <taxon>Actinomycetota</taxon>
        <taxon>Rubrobacteria</taxon>
        <taxon>Rubrobacterales</taxon>
        <taxon>Rubrobacteraceae</taxon>
        <taxon>Rubrobacter</taxon>
    </lineage>
</organism>
<evidence type="ECO:0000256" key="3">
    <source>
        <dbReference type="ARBA" id="ARBA00022692"/>
    </source>
</evidence>
<sequence>MEKGTPIYTGARGESFGIRQENRQKFRTSPPAGSGVRPVTGVIALAEAGIVTGIFAALAYRLGMVSRGGAAGGFAVGVAIYAALGPAGFSVLALFVICASVLTKVGYARKLSRRVAEAGRGRRGARNALANCAVAVICALLAAASGRPEALTAAFVAAIGAAFADTVESELGQLAARRPRLITSLRSVPPGTDGAVSLPGTLAGVGAAALTAGVGAAVGLIGSWAGAVVVALAAFAGTLVDSWVGAVVPRAGNELTNVLCTLSAAALAALGVVVVLAA</sequence>
<dbReference type="Pfam" id="PF01940">
    <property type="entry name" value="DUF92"/>
    <property type="match status" value="1"/>
</dbReference>
<evidence type="ECO:0000256" key="4">
    <source>
        <dbReference type="ARBA" id="ARBA00022989"/>
    </source>
</evidence>
<dbReference type="InterPro" id="IPR002794">
    <property type="entry name" value="DUF92_TMEM19"/>
</dbReference>
<comment type="subcellular location">
    <subcellularLocation>
        <location evidence="1">Membrane</location>
        <topology evidence="1">Multi-pass membrane protein</topology>
    </subcellularLocation>
</comment>
<feature type="transmembrane region" description="Helical" evidence="6">
    <location>
        <begin position="255"/>
        <end position="277"/>
    </location>
</feature>
<evidence type="ECO:0000256" key="6">
    <source>
        <dbReference type="SAM" id="Phobius"/>
    </source>
</evidence>
<feature type="transmembrane region" description="Helical" evidence="6">
    <location>
        <begin position="224"/>
        <end position="248"/>
    </location>
</feature>
<feature type="transmembrane region" description="Helical" evidence="6">
    <location>
        <begin position="128"/>
        <end position="145"/>
    </location>
</feature>
<dbReference type="EMBL" id="SKBU01000020">
    <property type="protein sequence ID" value="TCJ15924.1"/>
    <property type="molecule type" value="Genomic_DNA"/>
</dbReference>
<keyword evidence="4 6" id="KW-1133">Transmembrane helix</keyword>
<feature type="transmembrane region" description="Helical" evidence="6">
    <location>
        <begin position="39"/>
        <end position="58"/>
    </location>
</feature>
<dbReference type="AlphaFoldDB" id="A0A4R1BFM6"/>
<keyword evidence="3 6" id="KW-0812">Transmembrane</keyword>
<accession>A0A4R1BFM6</accession>
<proteinExistence type="inferred from homology"/>
<keyword evidence="5 6" id="KW-0472">Membrane</keyword>
<evidence type="ECO:0000313" key="8">
    <source>
        <dbReference type="Proteomes" id="UP000295244"/>
    </source>
</evidence>